<protein>
    <recommendedName>
        <fullName evidence="2">Mug135-like C-terminal domain-containing protein</fullName>
    </recommendedName>
</protein>
<gene>
    <name evidence="3" type="ORF">M422DRAFT_785616</name>
</gene>
<evidence type="ECO:0000259" key="2">
    <source>
        <dbReference type="Pfam" id="PF08593"/>
    </source>
</evidence>
<evidence type="ECO:0000313" key="4">
    <source>
        <dbReference type="Proteomes" id="UP000054279"/>
    </source>
</evidence>
<reference evidence="3 4" key="1">
    <citation type="submission" date="2014-06" db="EMBL/GenBank/DDBJ databases">
        <title>Evolutionary Origins and Diversification of the Mycorrhizal Mutualists.</title>
        <authorList>
            <consortium name="DOE Joint Genome Institute"/>
            <consortium name="Mycorrhizal Genomics Consortium"/>
            <person name="Kohler A."/>
            <person name="Kuo A."/>
            <person name="Nagy L.G."/>
            <person name="Floudas D."/>
            <person name="Copeland A."/>
            <person name="Barry K.W."/>
            <person name="Cichocki N."/>
            <person name="Veneault-Fourrey C."/>
            <person name="LaButti K."/>
            <person name="Lindquist E.A."/>
            <person name="Lipzen A."/>
            <person name="Lundell T."/>
            <person name="Morin E."/>
            <person name="Murat C."/>
            <person name="Riley R."/>
            <person name="Ohm R."/>
            <person name="Sun H."/>
            <person name="Tunlid A."/>
            <person name="Henrissat B."/>
            <person name="Grigoriev I.V."/>
            <person name="Hibbett D.S."/>
            <person name="Martin F."/>
        </authorList>
    </citation>
    <scope>NUCLEOTIDE SEQUENCE [LARGE SCALE GENOMIC DNA]</scope>
    <source>
        <strain evidence="3 4">SS14</strain>
    </source>
</reference>
<organism evidence="3 4">
    <name type="scientific">Sphaerobolus stellatus (strain SS14)</name>
    <dbReference type="NCBI Taxonomy" id="990650"/>
    <lineage>
        <taxon>Eukaryota</taxon>
        <taxon>Fungi</taxon>
        <taxon>Dikarya</taxon>
        <taxon>Basidiomycota</taxon>
        <taxon>Agaricomycotina</taxon>
        <taxon>Agaricomycetes</taxon>
        <taxon>Phallomycetidae</taxon>
        <taxon>Geastrales</taxon>
        <taxon>Sphaerobolaceae</taxon>
        <taxon>Sphaerobolus</taxon>
    </lineage>
</organism>
<feature type="domain" description="Mug135-like C-terminal" evidence="2">
    <location>
        <begin position="147"/>
        <end position="223"/>
    </location>
</feature>
<dbReference type="Pfam" id="PF08593">
    <property type="entry name" value="Mug135_C"/>
    <property type="match status" value="1"/>
</dbReference>
<evidence type="ECO:0000313" key="3">
    <source>
        <dbReference type="EMBL" id="KIJ25312.1"/>
    </source>
</evidence>
<evidence type="ECO:0000256" key="1">
    <source>
        <dbReference type="ARBA" id="ARBA00005788"/>
    </source>
</evidence>
<sequence>MAEAIPLPLAPALRLRQLSAPTVPPSHRDVVIAHDYVREVRLARYDGFASGRDENFGMEDYAEAIRYEARLLANTEDGQPAWFAAALAPLQAQVALLLNSQEEMKGSQEAMKGSLEEIKGGQGEIKDQLKVLTKRQAALARAFAKHSNYDRSHSLDGALQIVPFPDGQYPSDYELPALDTLAAVENLSTQHHNDYLRYYYPDQAPRGTTAERKKLLLKALGCNPMTYLTFAGPTLRTLSGAPIHARDHPILIAQRPVQFPQVVVASNDLLVRHRYGTSVLFECKLSIGYHR</sequence>
<keyword evidence="4" id="KW-1185">Reference proteome</keyword>
<dbReference type="AlphaFoldDB" id="A0A0C9U8D7"/>
<dbReference type="InterPro" id="IPR013902">
    <property type="entry name" value="Mug135-like_C"/>
</dbReference>
<dbReference type="Proteomes" id="UP000054279">
    <property type="component" value="Unassembled WGS sequence"/>
</dbReference>
<dbReference type="EMBL" id="KN837421">
    <property type="protein sequence ID" value="KIJ25312.1"/>
    <property type="molecule type" value="Genomic_DNA"/>
</dbReference>
<accession>A0A0C9U8D7</accession>
<proteinExistence type="inferred from homology"/>
<comment type="similarity">
    <text evidence="1">Belongs to the UPF0612 family.</text>
</comment>
<name>A0A0C9U8D7_SPHS4</name>
<dbReference type="HOGENOM" id="CLU_083406_0_0_1"/>